<keyword evidence="2" id="KW-1185">Reference proteome</keyword>
<organism evidence="1 2">
    <name type="scientific">Pseudomonas jinjuensis</name>
    <dbReference type="NCBI Taxonomy" id="198616"/>
    <lineage>
        <taxon>Bacteria</taxon>
        <taxon>Pseudomonadati</taxon>
        <taxon>Pseudomonadota</taxon>
        <taxon>Gammaproteobacteria</taxon>
        <taxon>Pseudomonadales</taxon>
        <taxon>Pseudomonadaceae</taxon>
        <taxon>Pseudomonas</taxon>
    </lineage>
</organism>
<gene>
    <name evidence="1" type="ORF">SAMN05216193_11714</name>
</gene>
<evidence type="ECO:0000313" key="1">
    <source>
        <dbReference type="EMBL" id="SDO85824.1"/>
    </source>
</evidence>
<reference evidence="2" key="1">
    <citation type="submission" date="2016-10" db="EMBL/GenBank/DDBJ databases">
        <authorList>
            <person name="Varghese N."/>
            <person name="Submissions S."/>
        </authorList>
    </citation>
    <scope>NUCLEOTIDE SEQUENCE [LARGE SCALE GENOMIC DNA]</scope>
    <source>
        <strain evidence="2">JCM 21621</strain>
    </source>
</reference>
<dbReference type="EMBL" id="FNIJ01000017">
    <property type="protein sequence ID" value="SDO85824.1"/>
    <property type="molecule type" value="Genomic_DNA"/>
</dbReference>
<name>A0A1H0MZG3_9PSED</name>
<sequence length="401" mass="44959">MSQRLAALQRYVLEQPRSRGKGASAVVRLALRMGFKALLGRLFSRAQDAAALTCDVLLVHPSRKSFLQGRKKPFIEALRQRGLRVEEFVEESDGEQLRQRQLARPPQPVPFLLGWPAAHAAFLLRRYQPKVVLTERNGWIVPSFIKAFSQQRTRVMHLAHSVPTAQSSRYDYFDYDYYLMFGRSSFEYLSGLRSGFGECTALYAGPYFLADAAPPVEAGAGERWRCLFLGSGPEYEATADYQAMCGWVRQWAVDNGVALAVKPHPRAAGLPWRDDPLVESIEPGVRLDDVLARFDLVLCGYTNAVLDVARAGVPFILLGEGEDFFQTGRFALARARSAVELDEASRAIRADLSGYRERLVRFLRFHIENPYQPCASLVEYVHRAVAGEELSGVGLAAKKQR</sequence>
<dbReference type="SUPFAM" id="SSF53756">
    <property type="entry name" value="UDP-Glycosyltransferase/glycogen phosphorylase"/>
    <property type="match status" value="1"/>
</dbReference>
<proteinExistence type="predicted"/>
<accession>A0A1H0MZG3</accession>
<evidence type="ECO:0008006" key="3">
    <source>
        <dbReference type="Google" id="ProtNLM"/>
    </source>
</evidence>
<protein>
    <recommendedName>
        <fullName evidence="3">CDP-Glycerol:Poly(Glycerophosphate) glycerophosphotransferase</fullName>
    </recommendedName>
</protein>
<evidence type="ECO:0000313" key="2">
    <source>
        <dbReference type="Proteomes" id="UP000242957"/>
    </source>
</evidence>
<dbReference type="AlphaFoldDB" id="A0A1H0MZG3"/>
<dbReference type="Proteomes" id="UP000242957">
    <property type="component" value="Unassembled WGS sequence"/>
</dbReference>
<dbReference type="STRING" id="198616.SAMN05216193_11714"/>